<evidence type="ECO:0000313" key="2">
    <source>
        <dbReference type="EMBL" id="QSZ26437.1"/>
    </source>
</evidence>
<dbReference type="NCBIfam" id="TIGR04416">
    <property type="entry name" value="group_II_RT_mat"/>
    <property type="match status" value="1"/>
</dbReference>
<proteinExistence type="predicted"/>
<dbReference type="KEGG" id="aaut:ACETAC_05715"/>
<evidence type="ECO:0000259" key="1">
    <source>
        <dbReference type="PROSITE" id="PS50878"/>
    </source>
</evidence>
<dbReference type="InterPro" id="IPR013597">
    <property type="entry name" value="Mat_intron_G2"/>
</dbReference>
<dbReference type="PANTHER" id="PTHR34047:SF8">
    <property type="entry name" value="PROTEIN YKFC"/>
    <property type="match status" value="1"/>
</dbReference>
<dbReference type="GO" id="GO:0003964">
    <property type="term" value="F:RNA-directed DNA polymerase activity"/>
    <property type="evidence" value="ECO:0007669"/>
    <property type="project" value="UniProtKB-KW"/>
</dbReference>
<evidence type="ECO:0000313" key="3">
    <source>
        <dbReference type="Proteomes" id="UP000671913"/>
    </source>
</evidence>
<dbReference type="InterPro" id="IPR030931">
    <property type="entry name" value="Group_II_RT_mat"/>
</dbReference>
<dbReference type="Gene3D" id="1.10.30.50">
    <property type="match status" value="1"/>
</dbReference>
<dbReference type="InterPro" id="IPR003615">
    <property type="entry name" value="HNH_nuc"/>
</dbReference>
<gene>
    <name evidence="2" type="primary">ltrA</name>
    <name evidence="2" type="ORF">ACETAC_05715</name>
</gene>
<dbReference type="Proteomes" id="UP000671913">
    <property type="component" value="Chromosome"/>
</dbReference>
<dbReference type="Pfam" id="PF01844">
    <property type="entry name" value="HNH"/>
    <property type="match status" value="1"/>
</dbReference>
<dbReference type="Pfam" id="PF00078">
    <property type="entry name" value="RVT_1"/>
    <property type="match status" value="1"/>
</dbReference>
<dbReference type="InterPro" id="IPR043502">
    <property type="entry name" value="DNA/RNA_pol_sf"/>
</dbReference>
<dbReference type="RefSeq" id="WP_284679104.1">
    <property type="nucleotide sequence ID" value="NZ_CP060096.1"/>
</dbReference>
<keyword evidence="2" id="KW-0548">Nucleotidyltransferase</keyword>
<dbReference type="CDD" id="cd01651">
    <property type="entry name" value="RT_G2_intron"/>
    <property type="match status" value="1"/>
</dbReference>
<name>A0A974Y439_9THEO</name>
<organism evidence="2 3">
    <name type="scientific">Aceticella autotrophica</name>
    <dbReference type="NCBI Taxonomy" id="2755338"/>
    <lineage>
        <taxon>Bacteria</taxon>
        <taxon>Bacillati</taxon>
        <taxon>Bacillota</taxon>
        <taxon>Clostridia</taxon>
        <taxon>Thermoanaerobacterales</taxon>
        <taxon>Thermoanaerobacteraceae</taxon>
        <taxon>Aceticella</taxon>
    </lineage>
</organism>
<dbReference type="InterPro" id="IPR000477">
    <property type="entry name" value="RT_dom"/>
</dbReference>
<protein>
    <submittedName>
        <fullName evidence="2">Group II intron reverse transcriptase/maturase</fullName>
        <ecNumber evidence="2">2.7.7.49</ecNumber>
    </submittedName>
</protein>
<keyword evidence="3" id="KW-1185">Reference proteome</keyword>
<dbReference type="InterPro" id="IPR002711">
    <property type="entry name" value="HNH"/>
</dbReference>
<dbReference type="CDD" id="cd00085">
    <property type="entry name" value="HNHc"/>
    <property type="match status" value="1"/>
</dbReference>
<dbReference type="InterPro" id="IPR051083">
    <property type="entry name" value="GrpII_Intron_Splice-Mob/Def"/>
</dbReference>
<keyword evidence="2" id="KW-0695">RNA-directed DNA polymerase</keyword>
<sequence>MHINSKVETEGQLKERLDLIFLRSKEGRTFHGIWELAFNPITIVTAIHNIKSNQGSKTSGIDKQNIDYYLQMPYEELINLIINTAKNYQPKPVRRVYIPKTNGKMRPLGIPSMLDRIIQECIRIVIEPICEARFYPHSYGFRPYRATKHAVKEIVHNINITKKNIPKYVIEGDIKGCFDNINHRILLNKCYRIGIHDKRILMMIKQMLKAGYIENDLFNITEQGTPQGGIISPLLANIYLNNFDWTIGRMYQEPKQQCKRICNDRNRLKNKGIIPKYLTRYADDWVIMTTTEKEAKRILKYLRKYFKHKLKLELSEDKTIITDITQHYVKFLGFLTKADYKRKTPDNPHPDKLVGKSYPNHKKVKEQIKAINKEIKKLKDIPKDIDKAIQIERINAKIIGMAEYWKTGICSNTFKYIDDKINRSAFRIFKKIYIKDYMSHCIELNKLSNRPNRHQKYAAKTFAVKINEQYIGITKAFITHSQWCKYPYNQKMTPYTKEGRELYSKQFQKKKTLPLDRPPLYDIDNLIYAKENKKYNFEYYMNREYAYNRDKGKCRICGKPLEKGNRECHHIQPSLPINQMNKVSNLAWLCKKCHYIIHGKEIPKTYKENQIKKINKMRELLQADKNGDVVI</sequence>
<dbReference type="AlphaFoldDB" id="A0A974Y439"/>
<reference evidence="2" key="1">
    <citation type="submission" date="2020-08" db="EMBL/GenBank/DDBJ databases">
        <title>Genomic insights into the carbon and energy metabolism of the first obligate autotrophic acetogenic bacterium Aceticella autotrophica gen. nov., sp. nov.</title>
        <authorList>
            <person name="Toshchakov S.V."/>
            <person name="Elcheninov A.G."/>
            <person name="Kublanov I.V."/>
            <person name="Frolov E.N."/>
            <person name="Lebedinsky A.V."/>
        </authorList>
    </citation>
    <scope>NUCLEOTIDE SEQUENCE</scope>
    <source>
        <strain evidence="2">3443-3Ac</strain>
    </source>
</reference>
<keyword evidence="2" id="KW-0808">Transferase</keyword>
<accession>A0A974Y439</accession>
<dbReference type="SUPFAM" id="SSF56672">
    <property type="entry name" value="DNA/RNA polymerases"/>
    <property type="match status" value="1"/>
</dbReference>
<dbReference type="PROSITE" id="PS50878">
    <property type="entry name" value="RT_POL"/>
    <property type="match status" value="1"/>
</dbReference>
<dbReference type="GO" id="GO:0003676">
    <property type="term" value="F:nucleic acid binding"/>
    <property type="evidence" value="ECO:0007669"/>
    <property type="project" value="InterPro"/>
</dbReference>
<dbReference type="Pfam" id="PF08388">
    <property type="entry name" value="GIIM"/>
    <property type="match status" value="1"/>
</dbReference>
<dbReference type="GO" id="GO:0008270">
    <property type="term" value="F:zinc ion binding"/>
    <property type="evidence" value="ECO:0007669"/>
    <property type="project" value="InterPro"/>
</dbReference>
<dbReference type="EMBL" id="CP060096">
    <property type="protein sequence ID" value="QSZ26437.1"/>
    <property type="molecule type" value="Genomic_DNA"/>
</dbReference>
<dbReference type="EC" id="2.7.7.49" evidence="2"/>
<feature type="domain" description="Reverse transcriptase" evidence="1">
    <location>
        <begin position="79"/>
        <end position="336"/>
    </location>
</feature>
<dbReference type="GO" id="GO:0004519">
    <property type="term" value="F:endonuclease activity"/>
    <property type="evidence" value="ECO:0007669"/>
    <property type="project" value="InterPro"/>
</dbReference>
<dbReference type="SMART" id="SM00507">
    <property type="entry name" value="HNHc"/>
    <property type="match status" value="1"/>
</dbReference>
<dbReference type="PANTHER" id="PTHR34047">
    <property type="entry name" value="NUCLEAR INTRON MATURASE 1, MITOCHONDRIAL-RELATED"/>
    <property type="match status" value="1"/>
</dbReference>